<evidence type="ECO:0000256" key="1">
    <source>
        <dbReference type="ARBA" id="ARBA00001917"/>
    </source>
</evidence>
<evidence type="ECO:0000256" key="10">
    <source>
        <dbReference type="ARBA" id="ARBA00048205"/>
    </source>
</evidence>
<name>C8PIH2_9BACT</name>
<evidence type="ECO:0000256" key="11">
    <source>
        <dbReference type="ARBA" id="ARBA00048802"/>
    </source>
</evidence>
<evidence type="ECO:0000256" key="9">
    <source>
        <dbReference type="ARBA" id="ARBA00023002"/>
    </source>
</evidence>
<evidence type="ECO:0000256" key="3">
    <source>
        <dbReference type="ARBA" id="ARBA00022555"/>
    </source>
</evidence>
<keyword evidence="5 12" id="KW-0288">FMN</keyword>
<keyword evidence="9 12" id="KW-0560">Oxidoreductase</keyword>
<dbReference type="InterPro" id="IPR018517">
    <property type="entry name" value="tRNA_hU_synthase_CS"/>
</dbReference>
<keyword evidence="3" id="KW-0820">tRNA-binding</keyword>
<keyword evidence="17" id="KW-1185">Reference proteome</keyword>
<keyword evidence="6 12" id="KW-0819">tRNA processing</keyword>
<dbReference type="STRING" id="824.CGRAC_0641"/>
<evidence type="ECO:0000256" key="2">
    <source>
        <dbReference type="ARBA" id="ARBA00002790"/>
    </source>
</evidence>
<dbReference type="Gene3D" id="1.10.1200.80">
    <property type="entry name" value="Putative flavin oxidoreducatase, domain 2"/>
    <property type="match status" value="1"/>
</dbReference>
<dbReference type="PANTHER" id="PTHR45846">
    <property type="entry name" value="TRNA-DIHYDROURIDINE(47) SYNTHASE [NAD(P)(+)]-LIKE"/>
    <property type="match status" value="1"/>
</dbReference>
<feature type="binding site" evidence="14">
    <location>
        <begin position="222"/>
        <end position="223"/>
    </location>
    <ligand>
        <name>FMN</name>
        <dbReference type="ChEBI" id="CHEBI:58210"/>
    </ligand>
</feature>
<proteinExistence type="inferred from homology"/>
<evidence type="ECO:0000313" key="17">
    <source>
        <dbReference type="Proteomes" id="UP000005709"/>
    </source>
</evidence>
<comment type="caution">
    <text evidence="16">The sequence shown here is derived from an EMBL/GenBank/DDBJ whole genome shotgun (WGS) entry which is preliminary data.</text>
</comment>
<reference evidence="16 17" key="1">
    <citation type="submission" date="2009-07" db="EMBL/GenBank/DDBJ databases">
        <authorList>
            <person name="Madupu R."/>
            <person name="Sebastian Y."/>
            <person name="Durkin A.S."/>
            <person name="Torralba M."/>
            <person name="Methe B."/>
            <person name="Sutton G.G."/>
            <person name="Strausberg R.L."/>
            <person name="Nelson K.E."/>
        </authorList>
    </citation>
    <scope>NUCLEOTIDE SEQUENCE [LARGE SCALE GENOMIC DNA]</scope>
    <source>
        <strain evidence="16 17">RM3268</strain>
    </source>
</reference>
<comment type="catalytic activity">
    <reaction evidence="10">
        <text>a 5,6-dihydrouridine in tRNA + NADP(+) = a uridine in tRNA + NADPH + H(+)</text>
        <dbReference type="Rhea" id="RHEA:23624"/>
        <dbReference type="Rhea" id="RHEA-COMP:13339"/>
        <dbReference type="Rhea" id="RHEA-COMP:13887"/>
        <dbReference type="ChEBI" id="CHEBI:15378"/>
        <dbReference type="ChEBI" id="CHEBI:57783"/>
        <dbReference type="ChEBI" id="CHEBI:58349"/>
        <dbReference type="ChEBI" id="CHEBI:65315"/>
        <dbReference type="ChEBI" id="CHEBI:74443"/>
    </reaction>
</comment>
<feature type="binding site" evidence="14">
    <location>
        <position position="69"/>
    </location>
    <ligand>
        <name>FMN</name>
        <dbReference type="ChEBI" id="CHEBI:58210"/>
    </ligand>
</feature>
<keyword evidence="14" id="KW-0547">Nucleotide-binding</keyword>
<dbReference type="Proteomes" id="UP000005709">
    <property type="component" value="Unassembled WGS sequence"/>
</dbReference>
<gene>
    <name evidence="16" type="ORF">CAMGR0001_1632</name>
</gene>
<keyword evidence="7" id="KW-0521">NADP</keyword>
<dbReference type="PROSITE" id="PS01136">
    <property type="entry name" value="UPF0034"/>
    <property type="match status" value="1"/>
</dbReference>
<evidence type="ECO:0000256" key="7">
    <source>
        <dbReference type="ARBA" id="ARBA00022857"/>
    </source>
</evidence>
<keyword evidence="4 12" id="KW-0285">Flavoprotein</keyword>
<protein>
    <recommendedName>
        <fullName evidence="12">tRNA-dihydrouridine synthase</fullName>
        <ecNumber evidence="12">1.3.1.-</ecNumber>
    </recommendedName>
</protein>
<feature type="binding site" evidence="14">
    <location>
        <position position="140"/>
    </location>
    <ligand>
        <name>FMN</name>
        <dbReference type="ChEBI" id="CHEBI:58210"/>
    </ligand>
</feature>
<comment type="catalytic activity">
    <reaction evidence="11">
        <text>a 5,6-dihydrouridine in tRNA + NAD(+) = a uridine in tRNA + NADH + H(+)</text>
        <dbReference type="Rhea" id="RHEA:54452"/>
        <dbReference type="Rhea" id="RHEA-COMP:13339"/>
        <dbReference type="Rhea" id="RHEA-COMP:13887"/>
        <dbReference type="ChEBI" id="CHEBI:15378"/>
        <dbReference type="ChEBI" id="CHEBI:57540"/>
        <dbReference type="ChEBI" id="CHEBI:57945"/>
        <dbReference type="ChEBI" id="CHEBI:65315"/>
        <dbReference type="ChEBI" id="CHEBI:74443"/>
    </reaction>
</comment>
<evidence type="ECO:0000313" key="16">
    <source>
        <dbReference type="EMBL" id="EEV17337.1"/>
    </source>
</evidence>
<dbReference type="GO" id="GO:0050660">
    <property type="term" value="F:flavin adenine dinucleotide binding"/>
    <property type="evidence" value="ECO:0007669"/>
    <property type="project" value="InterPro"/>
</dbReference>
<evidence type="ECO:0000256" key="5">
    <source>
        <dbReference type="ARBA" id="ARBA00022643"/>
    </source>
</evidence>
<keyword evidence="8" id="KW-0694">RNA-binding</keyword>
<dbReference type="InterPro" id="IPR013785">
    <property type="entry name" value="Aldolase_TIM"/>
</dbReference>
<feature type="domain" description="DUS-like FMN-binding" evidence="15">
    <location>
        <begin position="13"/>
        <end position="304"/>
    </location>
</feature>
<dbReference type="GO" id="GO:0000049">
    <property type="term" value="F:tRNA binding"/>
    <property type="evidence" value="ECO:0007669"/>
    <property type="project" value="UniProtKB-KW"/>
</dbReference>
<organism evidence="16 17">
    <name type="scientific">Campylobacter gracilis RM3268</name>
    <dbReference type="NCBI Taxonomy" id="553220"/>
    <lineage>
        <taxon>Bacteria</taxon>
        <taxon>Pseudomonadati</taxon>
        <taxon>Campylobacterota</taxon>
        <taxon>Epsilonproteobacteria</taxon>
        <taxon>Campylobacterales</taxon>
        <taxon>Campylobacteraceae</taxon>
        <taxon>Campylobacter</taxon>
    </lineage>
</organism>
<dbReference type="OrthoDB" id="9764501at2"/>
<dbReference type="eggNOG" id="COG0042">
    <property type="taxonomic scope" value="Bacteria"/>
</dbReference>
<dbReference type="PANTHER" id="PTHR45846:SF1">
    <property type="entry name" value="TRNA-DIHYDROURIDINE(47) SYNTHASE [NAD(P)(+)]-LIKE"/>
    <property type="match status" value="1"/>
</dbReference>
<comment type="function">
    <text evidence="2 12">Catalyzes the synthesis of 5,6-dihydrouridine (D), a modified base found in the D-loop of most tRNAs, via the reduction of the C5-C6 double bond in target uridines.</text>
</comment>
<comment type="cofactor">
    <cofactor evidence="1 12 14">
        <name>FMN</name>
        <dbReference type="ChEBI" id="CHEBI:58210"/>
    </cofactor>
</comment>
<comment type="similarity">
    <text evidence="12">Belongs to the dus family.</text>
</comment>
<evidence type="ECO:0000256" key="4">
    <source>
        <dbReference type="ARBA" id="ARBA00022630"/>
    </source>
</evidence>
<dbReference type="EC" id="1.3.1.-" evidence="12"/>
<feature type="active site" description="Proton donor" evidence="13">
    <location>
        <position position="100"/>
    </location>
</feature>
<dbReference type="AlphaFoldDB" id="C8PIH2"/>
<sequence length="308" mass="33414">MTEDFFKKDPLFLAPLAGFSDPPLRGVVKKFGCDATVSEMISANALVFEGEKTLKMLEKNAAETPFFVQIAGSDAEIIKKAVLLINKFDGIDGIDLNCGCPVPKVVKQGAGSALLLDLPRLSRLVETIKKYSNKKFTSAKVRLGFSAVDIENIARAVQSAGADFIAIHGRTRAGGYSAAVDYGAIARAGRVLQIPVIANGDINSANAPAVRDLSGADALMIGRAVIGRPWIFREIKTGEQASDALKKEVVLYHFAQMLSHYGVRGVAIFRKHLHEYSKGRENAASFREQINHVAAESETTRLIEEFFS</sequence>
<dbReference type="RefSeq" id="WP_005872420.1">
    <property type="nucleotide sequence ID" value="NZ_ACYG01000027.1"/>
</dbReference>
<accession>C8PIH2</accession>
<evidence type="ECO:0000256" key="14">
    <source>
        <dbReference type="PIRSR" id="PIRSR006621-2"/>
    </source>
</evidence>
<dbReference type="SUPFAM" id="SSF51395">
    <property type="entry name" value="FMN-linked oxidoreductases"/>
    <property type="match status" value="1"/>
</dbReference>
<dbReference type="CDD" id="cd02801">
    <property type="entry name" value="DUS_like_FMN"/>
    <property type="match status" value="1"/>
</dbReference>
<dbReference type="GO" id="GO:0017150">
    <property type="term" value="F:tRNA dihydrouridine synthase activity"/>
    <property type="evidence" value="ECO:0007669"/>
    <property type="project" value="InterPro"/>
</dbReference>
<feature type="binding site" evidence="14">
    <location>
        <position position="168"/>
    </location>
    <ligand>
        <name>FMN</name>
        <dbReference type="ChEBI" id="CHEBI:58210"/>
    </ligand>
</feature>
<dbReference type="InterPro" id="IPR035587">
    <property type="entry name" value="DUS-like_FMN-bd"/>
</dbReference>
<evidence type="ECO:0000256" key="6">
    <source>
        <dbReference type="ARBA" id="ARBA00022694"/>
    </source>
</evidence>
<dbReference type="EMBL" id="ACYG01000027">
    <property type="protein sequence ID" value="EEV17337.1"/>
    <property type="molecule type" value="Genomic_DNA"/>
</dbReference>
<dbReference type="Pfam" id="PF01207">
    <property type="entry name" value="Dus"/>
    <property type="match status" value="1"/>
</dbReference>
<evidence type="ECO:0000256" key="8">
    <source>
        <dbReference type="ARBA" id="ARBA00022884"/>
    </source>
</evidence>
<evidence type="ECO:0000256" key="12">
    <source>
        <dbReference type="PIRNR" id="PIRNR006621"/>
    </source>
</evidence>
<dbReference type="InterPro" id="IPR001269">
    <property type="entry name" value="DUS_fam"/>
</dbReference>
<dbReference type="Gene3D" id="3.20.20.70">
    <property type="entry name" value="Aldolase class I"/>
    <property type="match status" value="1"/>
</dbReference>
<dbReference type="PIRSF" id="PIRSF006621">
    <property type="entry name" value="Dus"/>
    <property type="match status" value="1"/>
</dbReference>
<evidence type="ECO:0000259" key="15">
    <source>
        <dbReference type="Pfam" id="PF01207"/>
    </source>
</evidence>
<dbReference type="InterPro" id="IPR024036">
    <property type="entry name" value="tRNA-dHydroUridine_Synthase_C"/>
</dbReference>
<evidence type="ECO:0000256" key="13">
    <source>
        <dbReference type="PIRSR" id="PIRSR006621-1"/>
    </source>
</evidence>